<proteinExistence type="predicted"/>
<keyword evidence="2" id="KW-1185">Reference proteome</keyword>
<evidence type="ECO:0000313" key="1">
    <source>
        <dbReference type="EMBL" id="KAI0067009.1"/>
    </source>
</evidence>
<sequence length="228" mass="25343">MYTHPDSLKKTRRYSLLGPRIMAYRLPTHLESFIPPPTDQVGLQARPWSGTFAFNFHGTGQGQYTEVFVTAAETDGERQDLWPRKFYLYLGQRQISAPDVSAWAKRSRLPVCTFMPDRHPDPQINATNQASFAWLSRHLLSNSLVAFAPWNMPGGQTNTPGAGIMLYATPSTSSLLVGVIFLSHDFPEFVTGRHDVIPRQSYQAPGAPSSYGSAPSSAYSQYPPYPSS</sequence>
<dbReference type="Proteomes" id="UP000814140">
    <property type="component" value="Unassembled WGS sequence"/>
</dbReference>
<dbReference type="EMBL" id="MU277191">
    <property type="protein sequence ID" value="KAI0067009.1"/>
    <property type="molecule type" value="Genomic_DNA"/>
</dbReference>
<reference evidence="1" key="2">
    <citation type="journal article" date="2022" name="New Phytol.">
        <title>Evolutionary transition to the ectomycorrhizal habit in the genomes of a hyperdiverse lineage of mushroom-forming fungi.</title>
        <authorList>
            <person name="Looney B."/>
            <person name="Miyauchi S."/>
            <person name="Morin E."/>
            <person name="Drula E."/>
            <person name="Courty P.E."/>
            <person name="Kohler A."/>
            <person name="Kuo A."/>
            <person name="LaButti K."/>
            <person name="Pangilinan J."/>
            <person name="Lipzen A."/>
            <person name="Riley R."/>
            <person name="Andreopoulos W."/>
            <person name="He G."/>
            <person name="Johnson J."/>
            <person name="Nolan M."/>
            <person name="Tritt A."/>
            <person name="Barry K.W."/>
            <person name="Grigoriev I.V."/>
            <person name="Nagy L.G."/>
            <person name="Hibbett D."/>
            <person name="Henrissat B."/>
            <person name="Matheny P.B."/>
            <person name="Labbe J."/>
            <person name="Martin F.M."/>
        </authorList>
    </citation>
    <scope>NUCLEOTIDE SEQUENCE</scope>
    <source>
        <strain evidence="1">HHB10654</strain>
    </source>
</reference>
<comment type="caution">
    <text evidence="1">The sequence shown here is derived from an EMBL/GenBank/DDBJ whole genome shotgun (WGS) entry which is preliminary data.</text>
</comment>
<gene>
    <name evidence="1" type="ORF">BV25DRAFT_1897250</name>
</gene>
<name>A0ACB8TEY6_9AGAM</name>
<evidence type="ECO:0000313" key="2">
    <source>
        <dbReference type="Proteomes" id="UP000814140"/>
    </source>
</evidence>
<accession>A0ACB8TEY6</accession>
<organism evidence="1 2">
    <name type="scientific">Artomyces pyxidatus</name>
    <dbReference type="NCBI Taxonomy" id="48021"/>
    <lineage>
        <taxon>Eukaryota</taxon>
        <taxon>Fungi</taxon>
        <taxon>Dikarya</taxon>
        <taxon>Basidiomycota</taxon>
        <taxon>Agaricomycotina</taxon>
        <taxon>Agaricomycetes</taxon>
        <taxon>Russulales</taxon>
        <taxon>Auriscalpiaceae</taxon>
        <taxon>Artomyces</taxon>
    </lineage>
</organism>
<protein>
    <submittedName>
        <fullName evidence="1">Uncharacterized protein</fullName>
    </submittedName>
</protein>
<reference evidence="1" key="1">
    <citation type="submission" date="2021-03" db="EMBL/GenBank/DDBJ databases">
        <authorList>
            <consortium name="DOE Joint Genome Institute"/>
            <person name="Ahrendt S."/>
            <person name="Looney B.P."/>
            <person name="Miyauchi S."/>
            <person name="Morin E."/>
            <person name="Drula E."/>
            <person name="Courty P.E."/>
            <person name="Chicoki N."/>
            <person name="Fauchery L."/>
            <person name="Kohler A."/>
            <person name="Kuo A."/>
            <person name="Labutti K."/>
            <person name="Pangilinan J."/>
            <person name="Lipzen A."/>
            <person name="Riley R."/>
            <person name="Andreopoulos W."/>
            <person name="He G."/>
            <person name="Johnson J."/>
            <person name="Barry K.W."/>
            <person name="Grigoriev I.V."/>
            <person name="Nagy L."/>
            <person name="Hibbett D."/>
            <person name="Henrissat B."/>
            <person name="Matheny P.B."/>
            <person name="Labbe J."/>
            <person name="Martin F."/>
        </authorList>
    </citation>
    <scope>NUCLEOTIDE SEQUENCE</scope>
    <source>
        <strain evidence="1">HHB10654</strain>
    </source>
</reference>